<dbReference type="Gene3D" id="1.25.40.10">
    <property type="entry name" value="Tetratricopeptide repeat domain"/>
    <property type="match status" value="1"/>
</dbReference>
<evidence type="ECO:0000313" key="2">
    <source>
        <dbReference type="EMBL" id="KAJ7776259.1"/>
    </source>
</evidence>
<protein>
    <submittedName>
        <fullName evidence="2">Uncharacterized protein</fullName>
    </submittedName>
</protein>
<evidence type="ECO:0000313" key="3">
    <source>
        <dbReference type="Proteomes" id="UP001215598"/>
    </source>
</evidence>
<keyword evidence="3" id="KW-1185">Reference proteome</keyword>
<proteinExistence type="predicted"/>
<evidence type="ECO:0000256" key="1">
    <source>
        <dbReference type="SAM" id="MobiDB-lite"/>
    </source>
</evidence>
<dbReference type="EMBL" id="JARKIB010000009">
    <property type="protein sequence ID" value="KAJ7776259.1"/>
    <property type="molecule type" value="Genomic_DNA"/>
</dbReference>
<accession>A0AAD7K1D3</accession>
<sequence length="218" mass="24234">MFGNMGYLRGNTLCDMLSADLELREGNFLVAGQLLRRCVQASQGKDGEIMTLSSGLLANSKRWKFLPSVENWRAVFLVHALRSGEQLEIYQALQFIGESFLHQHDSETAMNLLTLALGKFSQMDIHQNRAECMLHLGDISRDRGDLLQAVQLWSAARPLFERCSQKAEVGEIDTRLGTSNHNAQERSEEILAHLNSPTEGVGQDTGSEHGRRGKAGLP</sequence>
<feature type="region of interest" description="Disordered" evidence="1">
    <location>
        <begin position="193"/>
        <end position="218"/>
    </location>
</feature>
<dbReference type="InterPro" id="IPR011990">
    <property type="entry name" value="TPR-like_helical_dom_sf"/>
</dbReference>
<dbReference type="Proteomes" id="UP001215598">
    <property type="component" value="Unassembled WGS sequence"/>
</dbReference>
<gene>
    <name evidence="2" type="ORF">B0H16DRAFT_1449696</name>
</gene>
<dbReference type="AlphaFoldDB" id="A0AAD7K1D3"/>
<organism evidence="2 3">
    <name type="scientific">Mycena metata</name>
    <dbReference type="NCBI Taxonomy" id="1033252"/>
    <lineage>
        <taxon>Eukaryota</taxon>
        <taxon>Fungi</taxon>
        <taxon>Dikarya</taxon>
        <taxon>Basidiomycota</taxon>
        <taxon>Agaricomycotina</taxon>
        <taxon>Agaricomycetes</taxon>
        <taxon>Agaricomycetidae</taxon>
        <taxon>Agaricales</taxon>
        <taxon>Marasmiineae</taxon>
        <taxon>Mycenaceae</taxon>
        <taxon>Mycena</taxon>
    </lineage>
</organism>
<comment type="caution">
    <text evidence="2">The sequence shown here is derived from an EMBL/GenBank/DDBJ whole genome shotgun (WGS) entry which is preliminary data.</text>
</comment>
<reference evidence="2" key="1">
    <citation type="submission" date="2023-03" db="EMBL/GenBank/DDBJ databases">
        <title>Massive genome expansion in bonnet fungi (Mycena s.s.) driven by repeated elements and novel gene families across ecological guilds.</title>
        <authorList>
            <consortium name="Lawrence Berkeley National Laboratory"/>
            <person name="Harder C.B."/>
            <person name="Miyauchi S."/>
            <person name="Viragh M."/>
            <person name="Kuo A."/>
            <person name="Thoen E."/>
            <person name="Andreopoulos B."/>
            <person name="Lu D."/>
            <person name="Skrede I."/>
            <person name="Drula E."/>
            <person name="Henrissat B."/>
            <person name="Morin E."/>
            <person name="Kohler A."/>
            <person name="Barry K."/>
            <person name="LaButti K."/>
            <person name="Morin E."/>
            <person name="Salamov A."/>
            <person name="Lipzen A."/>
            <person name="Mereny Z."/>
            <person name="Hegedus B."/>
            <person name="Baldrian P."/>
            <person name="Stursova M."/>
            <person name="Weitz H."/>
            <person name="Taylor A."/>
            <person name="Grigoriev I.V."/>
            <person name="Nagy L.G."/>
            <person name="Martin F."/>
            <person name="Kauserud H."/>
        </authorList>
    </citation>
    <scope>NUCLEOTIDE SEQUENCE</scope>
    <source>
        <strain evidence="2">CBHHK182m</strain>
    </source>
</reference>
<name>A0AAD7K1D3_9AGAR</name>
<dbReference type="SUPFAM" id="SSF48452">
    <property type="entry name" value="TPR-like"/>
    <property type="match status" value="1"/>
</dbReference>